<comment type="caution">
    <text evidence="1">The sequence shown here is derived from an EMBL/GenBank/DDBJ whole genome shotgun (WGS) entry which is preliminary data.</text>
</comment>
<keyword evidence="2" id="KW-1185">Reference proteome</keyword>
<gene>
    <name evidence="1" type="ORF">ACK2TP_06665</name>
</gene>
<evidence type="ECO:0000313" key="2">
    <source>
        <dbReference type="Proteomes" id="UP001634747"/>
    </source>
</evidence>
<dbReference type="EMBL" id="JBJYXY010000001">
    <property type="protein sequence ID" value="MFN2975438.1"/>
    <property type="molecule type" value="Genomic_DNA"/>
</dbReference>
<name>A0ABW9KJG6_9BACT</name>
<reference evidence="1 2" key="1">
    <citation type="submission" date="2024-12" db="EMBL/GenBank/DDBJ databases">
        <authorList>
            <person name="Lee Y."/>
        </authorList>
    </citation>
    <scope>NUCLEOTIDE SEQUENCE [LARGE SCALE GENOMIC DNA]</scope>
    <source>
        <strain evidence="1 2">03SUJ4</strain>
    </source>
</reference>
<dbReference type="RefSeq" id="WP_263413037.1">
    <property type="nucleotide sequence ID" value="NZ_BAABBH010000001.1"/>
</dbReference>
<protein>
    <submittedName>
        <fullName evidence="1">Uncharacterized protein</fullName>
    </submittedName>
</protein>
<accession>A0ABW9KJG6</accession>
<evidence type="ECO:0000313" key="1">
    <source>
        <dbReference type="EMBL" id="MFN2975438.1"/>
    </source>
</evidence>
<sequence>MLTVAESGHCGLRFGTYGFPDPLAVFRVAEIIDPLRMGCLLSVDNGVAGSQRVIFVPRRSREQVLAALLDTDVEANFRNLRLQTETLEGIYLEGYLKDDY</sequence>
<dbReference type="Proteomes" id="UP001634747">
    <property type="component" value="Unassembled WGS sequence"/>
</dbReference>
<proteinExistence type="predicted"/>
<organism evidence="1 2">
    <name type="scientific">Terriglobus aquaticus</name>
    <dbReference type="NCBI Taxonomy" id="940139"/>
    <lineage>
        <taxon>Bacteria</taxon>
        <taxon>Pseudomonadati</taxon>
        <taxon>Acidobacteriota</taxon>
        <taxon>Terriglobia</taxon>
        <taxon>Terriglobales</taxon>
        <taxon>Acidobacteriaceae</taxon>
        <taxon>Terriglobus</taxon>
    </lineage>
</organism>